<evidence type="ECO:0000313" key="2">
    <source>
        <dbReference type="EMBL" id="MFC4357372.1"/>
    </source>
</evidence>
<feature type="region of interest" description="Disordered" evidence="1">
    <location>
        <begin position="1"/>
        <end position="21"/>
    </location>
</feature>
<evidence type="ECO:0000313" key="3">
    <source>
        <dbReference type="Proteomes" id="UP001595921"/>
    </source>
</evidence>
<dbReference type="Proteomes" id="UP001595921">
    <property type="component" value="Unassembled WGS sequence"/>
</dbReference>
<dbReference type="EMBL" id="JBHSDS010000003">
    <property type="protein sequence ID" value="MFC4357372.1"/>
    <property type="molecule type" value="Genomic_DNA"/>
</dbReference>
<gene>
    <name evidence="2" type="ORF">ACFO0N_05340</name>
</gene>
<organism evidence="2 3">
    <name type="scientific">Halobium salinum</name>
    <dbReference type="NCBI Taxonomy" id="1364940"/>
    <lineage>
        <taxon>Archaea</taxon>
        <taxon>Methanobacteriati</taxon>
        <taxon>Methanobacteriota</taxon>
        <taxon>Stenosarchaea group</taxon>
        <taxon>Halobacteria</taxon>
        <taxon>Halobacteriales</taxon>
        <taxon>Haloferacaceae</taxon>
        <taxon>Halobium</taxon>
    </lineage>
</organism>
<keyword evidence="3" id="KW-1185">Reference proteome</keyword>
<dbReference type="AlphaFoldDB" id="A0ABD5P9L2"/>
<protein>
    <submittedName>
        <fullName evidence="2">Uncharacterized protein</fullName>
    </submittedName>
</protein>
<dbReference type="RefSeq" id="WP_267622330.1">
    <property type="nucleotide sequence ID" value="NZ_JAODIW010000006.1"/>
</dbReference>
<proteinExistence type="predicted"/>
<reference evidence="2 3" key="1">
    <citation type="journal article" date="2019" name="Int. J. Syst. Evol. Microbiol.">
        <title>The Global Catalogue of Microorganisms (GCM) 10K type strain sequencing project: providing services to taxonomists for standard genome sequencing and annotation.</title>
        <authorList>
            <consortium name="The Broad Institute Genomics Platform"/>
            <consortium name="The Broad Institute Genome Sequencing Center for Infectious Disease"/>
            <person name="Wu L."/>
            <person name="Ma J."/>
        </authorList>
    </citation>
    <scope>NUCLEOTIDE SEQUENCE [LARGE SCALE GENOMIC DNA]</scope>
    <source>
        <strain evidence="2 3">CGMCC 1.12553</strain>
    </source>
</reference>
<sequence>MSTGDDTTADAGHPPVGRRRETATLSVIPPAVPREAVESTGRVGAVAYPYRVYDAAVSIDRAFMSPRRTRFVASVDRSRRLVVRADTFPEVEERTVEDVLVLPSELSAEVCLERAEKSVFQWTLRKFSTNDAPDIEMERTADVYKLFWLARRPEGDVIVDSVRGSESPLVE</sequence>
<comment type="caution">
    <text evidence="2">The sequence shown here is derived from an EMBL/GenBank/DDBJ whole genome shotgun (WGS) entry which is preliminary data.</text>
</comment>
<accession>A0ABD5P9L2</accession>
<evidence type="ECO:0000256" key="1">
    <source>
        <dbReference type="SAM" id="MobiDB-lite"/>
    </source>
</evidence>
<name>A0ABD5P9L2_9EURY</name>